<dbReference type="Proteomes" id="UP000199207">
    <property type="component" value="Unassembled WGS sequence"/>
</dbReference>
<evidence type="ECO:0000313" key="1">
    <source>
        <dbReference type="EMBL" id="SFC26097.1"/>
    </source>
</evidence>
<dbReference type="EMBL" id="FOLM01000002">
    <property type="protein sequence ID" value="SFC26097.1"/>
    <property type="molecule type" value="Genomic_DNA"/>
</dbReference>
<proteinExistence type="predicted"/>
<sequence length="265" mass="28766">MIRRILLFALAALLVLGLAGGGLLYTRTVVDGADLAAPVEHGVEELAGASHRGDDGRSYPRGRDHTELSALLLPVPTAYHPGPDIGEWGNDAEIPGEEATAILKDSVAEMPREFRKEFHDYADGLKLEGVALRSYASRNHSFVAEISITAYGSDQGAADHHDRLSGLAGELDLFREGPTLDDYPDALCYLQPQGEELLRFLDIDPADVDLSEMPEPELDSLWCSVPFGPYHVELEAYGVLPLAKKPITGLLTDQLDHLEAPGTFI</sequence>
<organism evidence="1 2">
    <name type="scientific">Streptomyces aidingensis</name>
    <dbReference type="NCBI Taxonomy" id="910347"/>
    <lineage>
        <taxon>Bacteria</taxon>
        <taxon>Bacillati</taxon>
        <taxon>Actinomycetota</taxon>
        <taxon>Actinomycetes</taxon>
        <taxon>Kitasatosporales</taxon>
        <taxon>Streptomycetaceae</taxon>
        <taxon>Streptomyces</taxon>
    </lineage>
</organism>
<gene>
    <name evidence="1" type="ORF">SAMN05421773_102481</name>
</gene>
<dbReference type="RefSeq" id="WP_093837747.1">
    <property type="nucleotide sequence ID" value="NZ_FOLM01000002.1"/>
</dbReference>
<evidence type="ECO:0000313" key="2">
    <source>
        <dbReference type="Proteomes" id="UP000199207"/>
    </source>
</evidence>
<dbReference type="STRING" id="910347.SAMN05421773_102481"/>
<protein>
    <submittedName>
        <fullName evidence="1">Uncharacterized protein</fullName>
    </submittedName>
</protein>
<dbReference type="AlphaFoldDB" id="A0A1I1HPT4"/>
<accession>A0A1I1HPT4</accession>
<keyword evidence="2" id="KW-1185">Reference proteome</keyword>
<reference evidence="1 2" key="1">
    <citation type="submission" date="2016-10" db="EMBL/GenBank/DDBJ databases">
        <authorList>
            <person name="de Groot N.N."/>
        </authorList>
    </citation>
    <scope>NUCLEOTIDE SEQUENCE [LARGE SCALE GENOMIC DNA]</scope>
    <source>
        <strain evidence="1 2">CGMCC 4.5739</strain>
    </source>
</reference>
<dbReference type="OrthoDB" id="3853749at2"/>
<name>A0A1I1HPT4_9ACTN</name>